<evidence type="ECO:0000313" key="14">
    <source>
        <dbReference type="Proteomes" id="UP000256645"/>
    </source>
</evidence>
<keyword evidence="5 11" id="KW-0999">Mitochondrion inner membrane</keyword>
<dbReference type="OrthoDB" id="436405at2759"/>
<accession>A0A3D8Q8Y4</accession>
<dbReference type="AlphaFoldDB" id="A0A3D8Q8Y4"/>
<dbReference type="PANTHER" id="PTHR13032:SF6">
    <property type="entry name" value="MITOCHONDRIAL IMPORT INNER MEMBRANE TRANSLOCASE SUBUNIT TIM21"/>
    <property type="match status" value="1"/>
</dbReference>
<evidence type="ECO:0000256" key="3">
    <source>
        <dbReference type="ARBA" id="ARBA00020726"/>
    </source>
</evidence>
<comment type="subunit">
    <text evidence="11">Component of the TIM23 complex.</text>
</comment>
<name>A0A3D8Q8Y4_9HELO</name>
<gene>
    <name evidence="13" type="ORF">BP6252_13541</name>
</gene>
<keyword evidence="14" id="KW-1185">Reference proteome</keyword>
<comment type="similarity">
    <text evidence="2 11">Belongs to the TIM21 family.</text>
</comment>
<protein>
    <recommendedName>
        <fullName evidence="3 11">Mitochondrial import inner membrane translocase subunit Tim21</fullName>
    </recommendedName>
</protein>
<keyword evidence="6" id="KW-0809">Transit peptide</keyword>
<dbReference type="EMBL" id="PDLM01000018">
    <property type="protein sequence ID" value="RDW58130.1"/>
    <property type="molecule type" value="Genomic_DNA"/>
</dbReference>
<evidence type="ECO:0000256" key="5">
    <source>
        <dbReference type="ARBA" id="ARBA00022792"/>
    </source>
</evidence>
<dbReference type="Pfam" id="PF08294">
    <property type="entry name" value="TIM21"/>
    <property type="match status" value="1"/>
</dbReference>
<evidence type="ECO:0000256" key="10">
    <source>
        <dbReference type="ARBA" id="ARBA00060204"/>
    </source>
</evidence>
<evidence type="ECO:0000313" key="13">
    <source>
        <dbReference type="EMBL" id="RDW58130.1"/>
    </source>
</evidence>
<evidence type="ECO:0000256" key="9">
    <source>
        <dbReference type="ARBA" id="ARBA00023136"/>
    </source>
</evidence>
<comment type="subcellular location">
    <subcellularLocation>
        <location evidence="1 11">Mitochondrion inner membrane</location>
        <topology evidence="1 11">Single-pass membrane protein</topology>
    </subcellularLocation>
</comment>
<keyword evidence="11" id="KW-0813">Transport</keyword>
<dbReference type="STRING" id="1849047.A0A3D8Q8Y4"/>
<reference evidence="13 14" key="1">
    <citation type="journal article" date="2018" name="IMA Fungus">
        <title>IMA Genome-F 9: Draft genome sequence of Annulohypoxylon stygium, Aspergillus mulundensis, Berkeleyomyces basicola (syn. Thielaviopsis basicola), Ceratocystis smalleyi, two Cercospora beticola strains, Coleophoma cylindrospora, Fusarium fracticaudum, Phialophora cf. hyalina, and Morchella septimelata.</title>
        <authorList>
            <person name="Wingfield B.D."/>
            <person name="Bills G.F."/>
            <person name="Dong Y."/>
            <person name="Huang W."/>
            <person name="Nel W.J."/>
            <person name="Swalarsk-Parry B.S."/>
            <person name="Vaghefi N."/>
            <person name="Wilken P.M."/>
            <person name="An Z."/>
            <person name="de Beer Z.W."/>
            <person name="De Vos L."/>
            <person name="Chen L."/>
            <person name="Duong T.A."/>
            <person name="Gao Y."/>
            <person name="Hammerbacher A."/>
            <person name="Kikkert J.R."/>
            <person name="Li Y."/>
            <person name="Li H."/>
            <person name="Li K."/>
            <person name="Li Q."/>
            <person name="Liu X."/>
            <person name="Ma X."/>
            <person name="Naidoo K."/>
            <person name="Pethybridge S.J."/>
            <person name="Sun J."/>
            <person name="Steenkamp E.T."/>
            <person name="van der Nest M.A."/>
            <person name="van Wyk S."/>
            <person name="Wingfield M.J."/>
            <person name="Xiong C."/>
            <person name="Yue Q."/>
            <person name="Zhang X."/>
        </authorList>
    </citation>
    <scope>NUCLEOTIDE SEQUENCE [LARGE SCALE GENOMIC DNA]</scope>
    <source>
        <strain evidence="13 14">BP6252</strain>
    </source>
</reference>
<evidence type="ECO:0000256" key="6">
    <source>
        <dbReference type="ARBA" id="ARBA00022946"/>
    </source>
</evidence>
<dbReference type="GO" id="GO:0005744">
    <property type="term" value="C:TIM23 mitochondrial import inner membrane translocase complex"/>
    <property type="evidence" value="ECO:0007669"/>
    <property type="project" value="UniProtKB-UniRule"/>
</dbReference>
<keyword evidence="11" id="KW-0811">Translocation</keyword>
<dbReference type="PANTHER" id="PTHR13032">
    <property type="entry name" value="MITOCHONDRIAL IMPORT INNER MEMBRANE TRANSLOCASE SUBUNIT TIM21"/>
    <property type="match status" value="1"/>
</dbReference>
<organism evidence="13 14">
    <name type="scientific">Coleophoma cylindrospora</name>
    <dbReference type="NCBI Taxonomy" id="1849047"/>
    <lineage>
        <taxon>Eukaryota</taxon>
        <taxon>Fungi</taxon>
        <taxon>Dikarya</taxon>
        <taxon>Ascomycota</taxon>
        <taxon>Pezizomycotina</taxon>
        <taxon>Leotiomycetes</taxon>
        <taxon>Helotiales</taxon>
        <taxon>Dermateaceae</taxon>
        <taxon>Coleophoma</taxon>
    </lineage>
</organism>
<keyword evidence="8 11" id="KW-0496">Mitochondrion</keyword>
<dbReference type="InterPro" id="IPR038552">
    <property type="entry name" value="Tim21_IMS_sf"/>
</dbReference>
<keyword evidence="4 11" id="KW-0812">Transmembrane</keyword>
<evidence type="ECO:0000256" key="4">
    <source>
        <dbReference type="ARBA" id="ARBA00022692"/>
    </source>
</evidence>
<keyword evidence="9 11" id="KW-0472">Membrane</keyword>
<proteinExistence type="inferred from homology"/>
<evidence type="ECO:0000256" key="1">
    <source>
        <dbReference type="ARBA" id="ARBA00004434"/>
    </source>
</evidence>
<sequence>MSAQLFAMQPMKALPLLSLPAAIRPMVAARMYATQTGLGTSSASPQPRRRTVTPFNDDGRVAWGDLSGKEKVARTTQQSFNFGMIILGTVLTGGVAYIMYTEVFSLDSKTAHFNRAADRVKADDRCVALLGDSRQIRAYGEPTSSKWARAGPIASTTRKDSRGVEHLVMHFNVEGPLNHGVVNLHMTKRPSESEFVYKYLYLDVKGNQRIYLENADTSPDGSRKSKTKFFGIEWTR</sequence>
<dbReference type="InterPro" id="IPR013261">
    <property type="entry name" value="Tim21"/>
</dbReference>
<evidence type="ECO:0000256" key="12">
    <source>
        <dbReference type="SAM" id="MobiDB-lite"/>
    </source>
</evidence>
<dbReference type="GO" id="GO:0030150">
    <property type="term" value="P:protein import into mitochondrial matrix"/>
    <property type="evidence" value="ECO:0007669"/>
    <property type="project" value="UniProtKB-UniRule"/>
</dbReference>
<keyword evidence="7 11" id="KW-1133">Transmembrane helix</keyword>
<keyword evidence="11" id="KW-0653">Protein transport</keyword>
<evidence type="ECO:0000256" key="7">
    <source>
        <dbReference type="ARBA" id="ARBA00022989"/>
    </source>
</evidence>
<feature type="region of interest" description="Disordered" evidence="12">
    <location>
        <begin position="37"/>
        <end position="57"/>
    </location>
</feature>
<dbReference type="Proteomes" id="UP000256645">
    <property type="component" value="Unassembled WGS sequence"/>
</dbReference>
<evidence type="ECO:0000256" key="2">
    <source>
        <dbReference type="ARBA" id="ARBA00010867"/>
    </source>
</evidence>
<comment type="function">
    <text evidence="10">Essential component of the TIM23 complex, a complex that mediates the translocation of transit peptide-containing proteins across the mitochondrial inner membrane. Required to keep the TOM and the TIM23 complexes in close contact. At some point, it is released from the TOM23 complex to allow protein translocation into the mitochondrial matrix.</text>
</comment>
<dbReference type="FunFam" id="3.10.450.320:FF:000002">
    <property type="entry name" value="Mitochondrial import inner membrane translocase subunit tim21"/>
    <property type="match status" value="1"/>
</dbReference>
<evidence type="ECO:0000256" key="8">
    <source>
        <dbReference type="ARBA" id="ARBA00023128"/>
    </source>
</evidence>
<feature type="transmembrane region" description="Helical" evidence="11">
    <location>
        <begin position="80"/>
        <end position="100"/>
    </location>
</feature>
<evidence type="ECO:0000256" key="11">
    <source>
        <dbReference type="RuleBase" id="RU367142"/>
    </source>
</evidence>
<comment type="caution">
    <text evidence="13">The sequence shown here is derived from an EMBL/GenBank/DDBJ whole genome shotgun (WGS) entry which is preliminary data.</text>
</comment>
<dbReference type="Gene3D" id="3.10.450.320">
    <property type="entry name" value="Mitochondrial import inner membrane translocase subunit Tim21"/>
    <property type="match status" value="1"/>
</dbReference>